<feature type="domain" description="Glycosyl transferase family 1" evidence="1">
    <location>
        <begin position="207"/>
        <end position="371"/>
    </location>
</feature>
<dbReference type="SUPFAM" id="SSF53756">
    <property type="entry name" value="UDP-Glycosyltransferase/glycogen phosphorylase"/>
    <property type="match status" value="1"/>
</dbReference>
<evidence type="ECO:0000259" key="1">
    <source>
        <dbReference type="Pfam" id="PF00534"/>
    </source>
</evidence>
<dbReference type="Proteomes" id="UP000183090">
    <property type="component" value="Unassembled WGS sequence"/>
</dbReference>
<reference evidence="2 4" key="1">
    <citation type="journal article" date="2015" name="Int. J. Syst. Evol. Microbiol.">
        <title>Complete genome sequence of Salinicoccus halodurans H3B36, isolated from the Qaidam Basin in China.</title>
        <authorList>
            <person name="Jiang K."/>
            <person name="Xue Y."/>
            <person name="Ma Y."/>
        </authorList>
    </citation>
    <scope>NUCLEOTIDE SEQUENCE [LARGE SCALE GENOMIC DNA]</scope>
    <source>
        <strain evidence="2 4">H3B36</strain>
    </source>
</reference>
<dbReference type="OrthoDB" id="9811902at2"/>
<dbReference type="EMBL" id="CP011366">
    <property type="protein sequence ID" value="AKG73412.1"/>
    <property type="molecule type" value="Genomic_DNA"/>
</dbReference>
<evidence type="ECO:0000313" key="5">
    <source>
        <dbReference type="Proteomes" id="UP000183090"/>
    </source>
</evidence>
<name>A0A0F7HK41_9STAP</name>
<dbReference type="Gene3D" id="3.40.50.2000">
    <property type="entry name" value="Glycogen Phosphorylase B"/>
    <property type="match status" value="2"/>
</dbReference>
<dbReference type="AlphaFoldDB" id="A0A0F7HK41"/>
<evidence type="ECO:0000313" key="3">
    <source>
        <dbReference type="EMBL" id="SFK81108.1"/>
    </source>
</evidence>
<dbReference type="CDD" id="cd03794">
    <property type="entry name" value="GT4_WbuB-like"/>
    <property type="match status" value="1"/>
</dbReference>
<protein>
    <submittedName>
        <fullName evidence="3">Glycosyltransferase involved in cell wall bisynthesis</fullName>
    </submittedName>
    <submittedName>
        <fullName evidence="2">Group 1 family glycosyl transferase</fullName>
    </submittedName>
</protein>
<dbReference type="RefSeq" id="WP_046789602.1">
    <property type="nucleotide sequence ID" value="NZ_CP011366.1"/>
</dbReference>
<proteinExistence type="predicted"/>
<gene>
    <name evidence="2" type="ORF">AAT16_03765</name>
    <name evidence="3" type="ORF">SAMN05216235_1767</name>
</gene>
<dbReference type="PANTHER" id="PTHR45947:SF3">
    <property type="entry name" value="SULFOQUINOVOSYL TRANSFERASE SQD2"/>
    <property type="match status" value="1"/>
</dbReference>
<accession>A0A0F7HK41</accession>
<evidence type="ECO:0000313" key="2">
    <source>
        <dbReference type="EMBL" id="AKG73412.1"/>
    </source>
</evidence>
<keyword evidence="4" id="KW-1185">Reference proteome</keyword>
<reference evidence="3 5" key="3">
    <citation type="submission" date="2016-10" db="EMBL/GenBank/DDBJ databases">
        <authorList>
            <person name="Varghese N."/>
            <person name="Submissions S."/>
        </authorList>
    </citation>
    <scope>NUCLEOTIDE SEQUENCE [LARGE SCALE GENOMIC DNA]</scope>
    <source>
        <strain evidence="3 5">CGMCC 1.6501</strain>
    </source>
</reference>
<organism evidence="3 5">
    <name type="scientific">Salinicoccus halodurans</name>
    <dbReference type="NCBI Taxonomy" id="407035"/>
    <lineage>
        <taxon>Bacteria</taxon>
        <taxon>Bacillati</taxon>
        <taxon>Bacillota</taxon>
        <taxon>Bacilli</taxon>
        <taxon>Bacillales</taxon>
        <taxon>Staphylococcaceae</taxon>
        <taxon>Salinicoccus</taxon>
    </lineage>
</organism>
<sequence length="393" mass="45567">MKILLITQNFYPEIGSGANRFKNLYLQLSKTHDVRVVTTIPSYPNERMYNDEKYWNEDAITNSNDILRIPMRSNKQSKNMYSRVGYYLELAYKVRHFVKSYQQEFDVIYVTSPNIFLPWATFFFQKNIKSVTKVLEVRDLWPDSVKDIDKLPVDTFWPILKFMEKLMYKKADKVVINNEGFRDHIMDMTPQKPVFFLPNAFNNEEVAFELPSNDFQVIYTGNIGHAQSYDQLVEVAEMLEEEKITFNIIAYGANAPKFKVFIDKGDFSFINVHGEKTRDECLYLIRQHNVQLSLLKETDVFLNVLPGKVIDGIGSGVPVVTNLGGFTNALINDNEVGIAVEKGSSSQIVEAIKRIRDDELLENKFRLNAKKLLDEKFLWENNINSLTSFIQNK</sequence>
<dbReference type="Proteomes" id="UP000034029">
    <property type="component" value="Chromosome"/>
</dbReference>
<dbReference type="GO" id="GO:0016758">
    <property type="term" value="F:hexosyltransferase activity"/>
    <property type="evidence" value="ECO:0007669"/>
    <property type="project" value="TreeGrafter"/>
</dbReference>
<dbReference type="KEGG" id="shv:AAT16_03765"/>
<keyword evidence="2" id="KW-0808">Transferase</keyword>
<dbReference type="Pfam" id="PF00534">
    <property type="entry name" value="Glycos_transf_1"/>
    <property type="match status" value="1"/>
</dbReference>
<dbReference type="InterPro" id="IPR050194">
    <property type="entry name" value="Glycosyltransferase_grp1"/>
</dbReference>
<dbReference type="EMBL" id="FOTB01000004">
    <property type="protein sequence ID" value="SFK81108.1"/>
    <property type="molecule type" value="Genomic_DNA"/>
</dbReference>
<dbReference type="PANTHER" id="PTHR45947">
    <property type="entry name" value="SULFOQUINOVOSYL TRANSFERASE SQD2"/>
    <property type="match status" value="1"/>
</dbReference>
<dbReference type="InterPro" id="IPR001296">
    <property type="entry name" value="Glyco_trans_1"/>
</dbReference>
<reference evidence="4" key="2">
    <citation type="submission" date="2015-04" db="EMBL/GenBank/DDBJ databases">
        <title>Complete genome sequence of Salinicoccus halodurans strain H3B36, isolated from the Qaidam basin of China.</title>
        <authorList>
            <person name="Ma Y."/>
            <person name="Jiang K."/>
            <person name="Xue Y."/>
        </authorList>
    </citation>
    <scope>NUCLEOTIDE SEQUENCE [LARGE SCALE GENOMIC DNA]</scope>
    <source>
        <strain evidence="4">H3B36</strain>
    </source>
</reference>
<evidence type="ECO:0000313" key="4">
    <source>
        <dbReference type="Proteomes" id="UP000034029"/>
    </source>
</evidence>